<dbReference type="SUPFAM" id="SSF160904">
    <property type="entry name" value="Jann2411-like"/>
    <property type="match status" value="1"/>
</dbReference>
<dbReference type="PANTHER" id="PTHR35525">
    <property type="entry name" value="BLL6575 PROTEIN"/>
    <property type="match status" value="1"/>
</dbReference>
<dbReference type="RefSeq" id="WP_130419827.1">
    <property type="nucleotide sequence ID" value="NZ_SHKW01000001.1"/>
</dbReference>
<dbReference type="OrthoDB" id="123307at2"/>
<accession>A0A4V2G4R6</accession>
<dbReference type="EMBL" id="SHKW01000001">
    <property type="protein sequence ID" value="RZU42006.1"/>
    <property type="molecule type" value="Genomic_DNA"/>
</dbReference>
<dbReference type="AlphaFoldDB" id="A0A4V2G4R6"/>
<dbReference type="InterPro" id="IPR021005">
    <property type="entry name" value="Znf_CGNR"/>
</dbReference>
<dbReference type="InterPro" id="IPR023286">
    <property type="entry name" value="ABATE_dom_sf"/>
</dbReference>
<dbReference type="Gene3D" id="1.10.3300.10">
    <property type="entry name" value="Jann2411-like domain"/>
    <property type="match status" value="1"/>
</dbReference>
<dbReference type="Proteomes" id="UP000292958">
    <property type="component" value="Unassembled WGS sequence"/>
</dbReference>
<keyword evidence="3" id="KW-1185">Reference proteome</keyword>
<sequence>MTKSFELIAGQPVLDLVNTLDWRFRESGPEELLDSYDDLLGFAEQSGLLSQRVGRSLRRAEAASAARALQQAKDLRECAAQILYALVDDLEPPVEAVLKLERHLHTAEANRTLRWTSSRIRFLWPSEDDPRLPLWMLTQSAVNLITSAGALSVRACAAPDCRWLFLDTSKNHTRRWCDMKVCGNRMKVRRFKVQHRAG</sequence>
<feature type="domain" description="Zinc finger CGNR" evidence="1">
    <location>
        <begin position="153"/>
        <end position="192"/>
    </location>
</feature>
<dbReference type="Pfam" id="PF11706">
    <property type="entry name" value="zf-CGNR"/>
    <property type="match status" value="1"/>
</dbReference>
<proteinExistence type="predicted"/>
<dbReference type="InterPro" id="IPR010852">
    <property type="entry name" value="ABATE"/>
</dbReference>
<protein>
    <submittedName>
        <fullName evidence="2">Putative RNA-binding Zn ribbon-like protein</fullName>
    </submittedName>
</protein>
<name>A0A4V2G4R6_9BACT</name>
<dbReference type="Pfam" id="PF07336">
    <property type="entry name" value="ABATE"/>
    <property type="match status" value="1"/>
</dbReference>
<organism evidence="2 3">
    <name type="scientific">Edaphobacter modestus</name>
    <dbReference type="NCBI Taxonomy" id="388466"/>
    <lineage>
        <taxon>Bacteria</taxon>
        <taxon>Pseudomonadati</taxon>
        <taxon>Acidobacteriota</taxon>
        <taxon>Terriglobia</taxon>
        <taxon>Terriglobales</taxon>
        <taxon>Acidobacteriaceae</taxon>
        <taxon>Edaphobacter</taxon>
    </lineage>
</organism>
<evidence type="ECO:0000313" key="2">
    <source>
        <dbReference type="EMBL" id="RZU42006.1"/>
    </source>
</evidence>
<reference evidence="2 3" key="1">
    <citation type="submission" date="2019-02" db="EMBL/GenBank/DDBJ databases">
        <title>Genomic Encyclopedia of Archaeal and Bacterial Type Strains, Phase II (KMG-II): from individual species to whole genera.</title>
        <authorList>
            <person name="Goeker M."/>
        </authorList>
    </citation>
    <scope>NUCLEOTIDE SEQUENCE [LARGE SCALE GENOMIC DNA]</scope>
    <source>
        <strain evidence="2 3">DSM 18101</strain>
    </source>
</reference>
<dbReference type="PANTHER" id="PTHR35525:SF3">
    <property type="entry name" value="BLL6575 PROTEIN"/>
    <property type="match status" value="1"/>
</dbReference>
<evidence type="ECO:0000313" key="3">
    <source>
        <dbReference type="Proteomes" id="UP000292958"/>
    </source>
</evidence>
<gene>
    <name evidence="2" type="ORF">BDD14_3548</name>
</gene>
<evidence type="ECO:0000259" key="1">
    <source>
        <dbReference type="Pfam" id="PF11706"/>
    </source>
</evidence>
<comment type="caution">
    <text evidence="2">The sequence shown here is derived from an EMBL/GenBank/DDBJ whole genome shotgun (WGS) entry which is preliminary data.</text>
</comment>